<sequence length="107" mass="12655">MLCFRRKAFLKSDNAVRLPRFKAKEWCTTLERFTDDCRFWERFQESSYNTYASVLHRNHRTGRDWYVALNKRGKSKMGSSPRVKSQHVSTHFLPSGHKSSELKTKGL</sequence>
<dbReference type="InterPro" id="IPR008996">
    <property type="entry name" value="IL1/FGF"/>
</dbReference>
<evidence type="ECO:0000313" key="4">
    <source>
        <dbReference type="Proteomes" id="UP000314982"/>
    </source>
</evidence>
<dbReference type="AlphaFoldDB" id="A0A4W5JRT3"/>
<dbReference type="Proteomes" id="UP000314982">
    <property type="component" value="Unassembled WGS sequence"/>
</dbReference>
<comment type="similarity">
    <text evidence="1">Belongs to the heparin-binding growth factors family.</text>
</comment>
<evidence type="ECO:0000256" key="2">
    <source>
        <dbReference type="SAM" id="MobiDB-lite"/>
    </source>
</evidence>
<name>A0A4W5JRT3_9TELE</name>
<dbReference type="Gene3D" id="2.80.10.50">
    <property type="match status" value="1"/>
</dbReference>
<dbReference type="SMART" id="SM00442">
    <property type="entry name" value="FGF"/>
    <property type="match status" value="1"/>
</dbReference>
<protein>
    <submittedName>
        <fullName evidence="3">Fibroblast growth factor 5</fullName>
    </submittedName>
</protein>
<reference evidence="3" key="2">
    <citation type="submission" date="2025-08" db="UniProtKB">
        <authorList>
            <consortium name="Ensembl"/>
        </authorList>
    </citation>
    <scope>IDENTIFICATION</scope>
</reference>
<dbReference type="GO" id="GO:0008083">
    <property type="term" value="F:growth factor activity"/>
    <property type="evidence" value="ECO:0007669"/>
    <property type="project" value="InterPro"/>
</dbReference>
<evidence type="ECO:0000256" key="1">
    <source>
        <dbReference type="ARBA" id="ARBA00007936"/>
    </source>
</evidence>
<feature type="compositionally biased region" description="Basic and acidic residues" evidence="2">
    <location>
        <begin position="98"/>
        <end position="107"/>
    </location>
</feature>
<feature type="region of interest" description="Disordered" evidence="2">
    <location>
        <begin position="73"/>
        <end position="107"/>
    </location>
</feature>
<keyword evidence="4" id="KW-1185">Reference proteome</keyword>
<dbReference type="Pfam" id="PF00167">
    <property type="entry name" value="FGF"/>
    <property type="match status" value="1"/>
</dbReference>
<reference evidence="3" key="3">
    <citation type="submission" date="2025-09" db="UniProtKB">
        <authorList>
            <consortium name="Ensembl"/>
        </authorList>
    </citation>
    <scope>IDENTIFICATION</scope>
</reference>
<accession>A0A4W5JRT3</accession>
<dbReference type="Ensembl" id="ENSHHUT00000006550.1">
    <property type="protein sequence ID" value="ENSHHUP00000006362.1"/>
    <property type="gene ID" value="ENSHHUG00000003911.1"/>
</dbReference>
<proteinExistence type="inferred from homology"/>
<dbReference type="GeneTree" id="ENSGT00940000158449"/>
<reference evidence="4" key="1">
    <citation type="submission" date="2018-06" db="EMBL/GenBank/DDBJ databases">
        <title>Genome assembly of Danube salmon.</title>
        <authorList>
            <person name="Macqueen D.J."/>
            <person name="Gundappa M.K."/>
        </authorList>
    </citation>
    <scope>NUCLEOTIDE SEQUENCE [LARGE SCALE GENOMIC DNA]</scope>
</reference>
<dbReference type="SUPFAM" id="SSF50353">
    <property type="entry name" value="Cytokine"/>
    <property type="match status" value="1"/>
</dbReference>
<evidence type="ECO:0000313" key="3">
    <source>
        <dbReference type="Ensembl" id="ENSHHUP00000006362.1"/>
    </source>
</evidence>
<dbReference type="STRING" id="62062.ENSHHUP00000006362"/>
<dbReference type="PANTHER" id="PTHR11486">
    <property type="entry name" value="FIBROBLAST GROWTH FACTOR"/>
    <property type="match status" value="1"/>
</dbReference>
<organism evidence="3 4">
    <name type="scientific">Hucho hucho</name>
    <name type="common">huchen</name>
    <dbReference type="NCBI Taxonomy" id="62062"/>
    <lineage>
        <taxon>Eukaryota</taxon>
        <taxon>Metazoa</taxon>
        <taxon>Chordata</taxon>
        <taxon>Craniata</taxon>
        <taxon>Vertebrata</taxon>
        <taxon>Euteleostomi</taxon>
        <taxon>Actinopterygii</taxon>
        <taxon>Neopterygii</taxon>
        <taxon>Teleostei</taxon>
        <taxon>Protacanthopterygii</taxon>
        <taxon>Salmoniformes</taxon>
        <taxon>Salmonidae</taxon>
        <taxon>Salmoninae</taxon>
        <taxon>Hucho</taxon>
    </lineage>
</organism>
<dbReference type="InterPro" id="IPR002209">
    <property type="entry name" value="Fibroblast_GF_fam"/>
</dbReference>